<evidence type="ECO:0000313" key="2">
    <source>
        <dbReference type="EMBL" id="KYC63304.1"/>
    </source>
</evidence>
<feature type="region of interest" description="Disordered" evidence="1">
    <location>
        <begin position="1"/>
        <end position="28"/>
    </location>
</feature>
<dbReference type="Proteomes" id="UP000075288">
    <property type="component" value="Unassembled WGS sequence"/>
</dbReference>
<evidence type="ECO:0000256" key="1">
    <source>
        <dbReference type="SAM" id="MobiDB-lite"/>
    </source>
</evidence>
<gene>
    <name evidence="2" type="ORF">B4098_0647</name>
</gene>
<name>A0A150K317_HEYCO</name>
<proteinExistence type="predicted"/>
<reference evidence="2 3" key="1">
    <citation type="submission" date="2016-01" db="EMBL/GenBank/DDBJ databases">
        <title>Genome Sequences of Twelve Sporeforming Bacillus Species Isolated from Foods.</title>
        <authorList>
            <person name="Berendsen E.M."/>
            <person name="Wells-Bennik M.H."/>
            <person name="Krawcyk A.O."/>
            <person name="De Jong A."/>
            <person name="Holsappel S."/>
            <person name="Eijlander R.T."/>
            <person name="Kuipers O.P."/>
        </authorList>
    </citation>
    <scope>NUCLEOTIDE SEQUENCE [LARGE SCALE GENOMIC DNA]</scope>
    <source>
        <strain evidence="2 3">B4098</strain>
    </source>
</reference>
<protein>
    <submittedName>
        <fullName evidence="2">Uncharacterized protein</fullName>
    </submittedName>
</protein>
<dbReference type="EMBL" id="LQYG01000040">
    <property type="protein sequence ID" value="KYC63304.1"/>
    <property type="molecule type" value="Genomic_DNA"/>
</dbReference>
<organism evidence="2 3">
    <name type="scientific">Heyndrickxia coagulans</name>
    <name type="common">Weizmannia coagulans</name>
    <dbReference type="NCBI Taxonomy" id="1398"/>
    <lineage>
        <taxon>Bacteria</taxon>
        <taxon>Bacillati</taxon>
        <taxon>Bacillota</taxon>
        <taxon>Bacilli</taxon>
        <taxon>Bacillales</taxon>
        <taxon>Bacillaceae</taxon>
        <taxon>Heyndrickxia</taxon>
    </lineage>
</organism>
<dbReference type="AlphaFoldDB" id="A0A150K317"/>
<sequence>MPQKNRFPLVKPAHSQGRNKKGDEFYANPSPGCVRNTFFSKK</sequence>
<accession>A0A150K317</accession>
<comment type="caution">
    <text evidence="2">The sequence shown here is derived from an EMBL/GenBank/DDBJ whole genome shotgun (WGS) entry which is preliminary data.</text>
</comment>
<evidence type="ECO:0000313" key="3">
    <source>
        <dbReference type="Proteomes" id="UP000075288"/>
    </source>
</evidence>